<organism evidence="2 3">
    <name type="scientific">Panagrellus redivivus</name>
    <name type="common">Microworm</name>
    <dbReference type="NCBI Taxonomy" id="6233"/>
    <lineage>
        <taxon>Eukaryota</taxon>
        <taxon>Metazoa</taxon>
        <taxon>Ecdysozoa</taxon>
        <taxon>Nematoda</taxon>
        <taxon>Chromadorea</taxon>
        <taxon>Rhabditida</taxon>
        <taxon>Tylenchina</taxon>
        <taxon>Panagrolaimomorpha</taxon>
        <taxon>Panagrolaimoidea</taxon>
        <taxon>Panagrolaimidae</taxon>
        <taxon>Panagrellus</taxon>
    </lineage>
</organism>
<reference evidence="3" key="2">
    <citation type="submission" date="2020-10" db="UniProtKB">
        <authorList>
            <consortium name="WormBaseParasite"/>
        </authorList>
    </citation>
    <scope>IDENTIFICATION</scope>
</reference>
<sequence length="73" mass="8315">MVIIALQLFRQRYLIQNREEDRAHSESGLCEMSSKTKVNPGKQKGSPLICYSSKAHMFQCSKNAIVLTRLAMK</sequence>
<reference evidence="2" key="1">
    <citation type="journal article" date="2013" name="Genetics">
        <title>The draft genome and transcriptome of Panagrellus redivivus are shaped by the harsh demands of a free-living lifestyle.</title>
        <authorList>
            <person name="Srinivasan J."/>
            <person name="Dillman A.R."/>
            <person name="Macchietto M.G."/>
            <person name="Heikkinen L."/>
            <person name="Lakso M."/>
            <person name="Fracchia K.M."/>
            <person name="Antoshechkin I."/>
            <person name="Mortazavi A."/>
            <person name="Wong G."/>
            <person name="Sternberg P.W."/>
        </authorList>
    </citation>
    <scope>NUCLEOTIDE SEQUENCE [LARGE SCALE GENOMIC DNA]</scope>
    <source>
        <strain evidence="2">MT8872</strain>
    </source>
</reference>
<evidence type="ECO:0000313" key="2">
    <source>
        <dbReference type="Proteomes" id="UP000492821"/>
    </source>
</evidence>
<evidence type="ECO:0000313" key="3">
    <source>
        <dbReference type="WBParaSite" id="Pan_g23476.t1"/>
    </source>
</evidence>
<name>A0A7E4VPQ0_PANRE</name>
<feature type="region of interest" description="Disordered" evidence="1">
    <location>
        <begin position="22"/>
        <end position="44"/>
    </location>
</feature>
<keyword evidence="2" id="KW-1185">Reference proteome</keyword>
<dbReference type="AlphaFoldDB" id="A0A7E4VPQ0"/>
<accession>A0A7E4VPQ0</accession>
<dbReference type="WBParaSite" id="Pan_g23476.t1">
    <property type="protein sequence ID" value="Pan_g23476.t1"/>
    <property type="gene ID" value="Pan_g23476"/>
</dbReference>
<protein>
    <submittedName>
        <fullName evidence="3">Ovule protein</fullName>
    </submittedName>
</protein>
<dbReference type="Proteomes" id="UP000492821">
    <property type="component" value="Unassembled WGS sequence"/>
</dbReference>
<proteinExistence type="predicted"/>
<evidence type="ECO:0000256" key="1">
    <source>
        <dbReference type="SAM" id="MobiDB-lite"/>
    </source>
</evidence>